<reference evidence="1" key="2">
    <citation type="journal article" date="2015" name="Fish Shellfish Immunol.">
        <title>Early steps in the European eel (Anguilla anguilla)-Vibrio vulnificus interaction in the gills: Role of the RtxA13 toxin.</title>
        <authorList>
            <person name="Callol A."/>
            <person name="Pajuelo D."/>
            <person name="Ebbesson L."/>
            <person name="Teles M."/>
            <person name="MacKenzie S."/>
            <person name="Amaro C."/>
        </authorList>
    </citation>
    <scope>NUCLEOTIDE SEQUENCE</scope>
</reference>
<name>A0A0E9VSL2_ANGAN</name>
<accession>A0A0E9VSL2</accession>
<reference evidence="1" key="1">
    <citation type="submission" date="2014-11" db="EMBL/GenBank/DDBJ databases">
        <authorList>
            <person name="Amaro Gonzalez C."/>
        </authorList>
    </citation>
    <scope>NUCLEOTIDE SEQUENCE</scope>
</reference>
<proteinExistence type="predicted"/>
<evidence type="ECO:0000313" key="1">
    <source>
        <dbReference type="EMBL" id="JAH81081.1"/>
    </source>
</evidence>
<protein>
    <submittedName>
        <fullName evidence="1">Uncharacterized protein</fullName>
    </submittedName>
</protein>
<organism evidence="1">
    <name type="scientific">Anguilla anguilla</name>
    <name type="common">European freshwater eel</name>
    <name type="synonym">Muraena anguilla</name>
    <dbReference type="NCBI Taxonomy" id="7936"/>
    <lineage>
        <taxon>Eukaryota</taxon>
        <taxon>Metazoa</taxon>
        <taxon>Chordata</taxon>
        <taxon>Craniata</taxon>
        <taxon>Vertebrata</taxon>
        <taxon>Euteleostomi</taxon>
        <taxon>Actinopterygii</taxon>
        <taxon>Neopterygii</taxon>
        <taxon>Teleostei</taxon>
        <taxon>Anguilliformes</taxon>
        <taxon>Anguillidae</taxon>
        <taxon>Anguilla</taxon>
    </lineage>
</organism>
<sequence length="36" mass="4242">MNQTYIVLISLREKILINTTAELDAYRFTSVFHVIK</sequence>
<dbReference type="EMBL" id="GBXM01027496">
    <property type="protein sequence ID" value="JAH81081.1"/>
    <property type="molecule type" value="Transcribed_RNA"/>
</dbReference>
<dbReference type="AlphaFoldDB" id="A0A0E9VSL2"/>